<gene>
    <name evidence="1" type="ORF">QSH54_04010</name>
</gene>
<evidence type="ECO:0000313" key="1">
    <source>
        <dbReference type="EMBL" id="MDN0285830.1"/>
    </source>
</evidence>
<comment type="caution">
    <text evidence="1">The sequence shown here is derived from an EMBL/GenBank/DDBJ whole genome shotgun (WGS) entry which is preliminary data.</text>
</comment>
<sequence length="115" mass="12867">MNTGEPTPHRGAARLFEEQRQFEGREPVCDIFYRSIFQPHYGAAGRLSSFSEKVQSMQHTFAVSGYGRQTIASRYGYMTSRTLAAKTVRICMTSHISSQTGLVPLPPSLRTLLLP</sequence>
<dbReference type="AlphaFoldDB" id="A0AAP4K7S9"/>
<proteinExistence type="predicted"/>
<name>A0AAP4K7S9_9XANT</name>
<dbReference type="RefSeq" id="WP_158002055.1">
    <property type="nucleotide sequence ID" value="NZ_JASVYN020000002.1"/>
</dbReference>
<reference evidence="1" key="1">
    <citation type="submission" date="2023-06" db="EMBL/GenBank/DDBJ databases">
        <title>Genome sequences of Xanthomonas arboricola from Serbia and Montenegro.</title>
        <authorList>
            <person name="Ilicic R."/>
            <person name="Jelusic A."/>
            <person name="Harrison J."/>
            <person name="Greer S."/>
            <person name="Grant M."/>
            <person name="Vicente J."/>
            <person name="Popovic Milovanovic T."/>
            <person name="Studholme D.J."/>
        </authorList>
    </citation>
    <scope>NUCLEOTIDE SEQUENCE</scope>
    <source>
        <strain evidence="1">Xp320</strain>
    </source>
</reference>
<protein>
    <submittedName>
        <fullName evidence="1">Uncharacterized protein</fullName>
    </submittedName>
</protein>
<organism evidence="1">
    <name type="scientific">Xanthomonas arboricola pv. pruni</name>
    <dbReference type="NCBI Taxonomy" id="69929"/>
    <lineage>
        <taxon>Bacteria</taxon>
        <taxon>Pseudomonadati</taxon>
        <taxon>Pseudomonadota</taxon>
        <taxon>Gammaproteobacteria</taxon>
        <taxon>Lysobacterales</taxon>
        <taxon>Lysobacteraceae</taxon>
        <taxon>Xanthomonas</taxon>
    </lineage>
</organism>
<accession>A0AAP4K7S9</accession>
<dbReference type="EMBL" id="JASVYU010000003">
    <property type="protein sequence ID" value="MDN0285830.1"/>
    <property type="molecule type" value="Genomic_DNA"/>
</dbReference>